<evidence type="ECO:0000313" key="1">
    <source>
        <dbReference type="EMBL" id="TWI06838.1"/>
    </source>
</evidence>
<sequence>MRMLAALVIGDDRVSSGVDQKLDPAVRVSRAGHPLSGRFIANANRSQ</sequence>
<dbReference type="EMBL" id="VLKP01000014">
    <property type="protein sequence ID" value="TWI06838.1"/>
    <property type="molecule type" value="Genomic_DNA"/>
</dbReference>
<organism evidence="1 2">
    <name type="scientific">Aerolutibacter ruishenii</name>
    <dbReference type="NCBI Taxonomy" id="686800"/>
    <lineage>
        <taxon>Bacteria</taxon>
        <taxon>Pseudomonadati</taxon>
        <taxon>Pseudomonadota</taxon>
        <taxon>Gammaproteobacteria</taxon>
        <taxon>Lysobacterales</taxon>
        <taxon>Lysobacteraceae</taxon>
        <taxon>Aerolutibacter</taxon>
    </lineage>
</organism>
<keyword evidence="2" id="KW-1185">Reference proteome</keyword>
<reference evidence="1 2" key="1">
    <citation type="journal article" date="2015" name="Stand. Genomic Sci.">
        <title>Genomic Encyclopedia of Bacterial and Archaeal Type Strains, Phase III: the genomes of soil and plant-associated and newly described type strains.</title>
        <authorList>
            <person name="Whitman W.B."/>
            <person name="Woyke T."/>
            <person name="Klenk H.P."/>
            <person name="Zhou Y."/>
            <person name="Lilburn T.G."/>
            <person name="Beck B.J."/>
            <person name="De Vos P."/>
            <person name="Vandamme P."/>
            <person name="Eisen J.A."/>
            <person name="Garrity G."/>
            <person name="Hugenholtz P."/>
            <person name="Kyrpides N.C."/>
        </authorList>
    </citation>
    <scope>NUCLEOTIDE SEQUENCE [LARGE SCALE GENOMIC DNA]</scope>
    <source>
        <strain evidence="1 2">CGMCC 1.10136</strain>
    </source>
</reference>
<dbReference type="RefSeq" id="WP_158636361.1">
    <property type="nucleotide sequence ID" value="NZ_VLKP01000014.1"/>
</dbReference>
<protein>
    <submittedName>
        <fullName evidence="1">Uncharacterized protein</fullName>
    </submittedName>
</protein>
<name>A0A562LGT1_9GAMM</name>
<comment type="caution">
    <text evidence="1">The sequence shown here is derived from an EMBL/GenBank/DDBJ whole genome shotgun (WGS) entry which is preliminary data.</text>
</comment>
<dbReference type="Proteomes" id="UP000316471">
    <property type="component" value="Unassembled WGS sequence"/>
</dbReference>
<evidence type="ECO:0000313" key="2">
    <source>
        <dbReference type="Proteomes" id="UP000316471"/>
    </source>
</evidence>
<dbReference type="AlphaFoldDB" id="A0A562LGT1"/>
<proteinExistence type="predicted"/>
<gene>
    <name evidence="1" type="ORF">IP93_02830</name>
</gene>
<accession>A0A562LGT1</accession>